<proteinExistence type="predicted"/>
<reference evidence="1" key="1">
    <citation type="submission" date="2012-11" db="EMBL/GenBank/DDBJ databases">
        <title>Dependencies among metagenomic species, viruses, plasmids and units of genetic variation.</title>
        <authorList>
            <person name="Nielsen H.B."/>
            <person name="Almeida M."/>
            <person name="Juncker A.S."/>
            <person name="Rasmussen S."/>
            <person name="Li J."/>
            <person name="Sunagawa S."/>
            <person name="Plichta D."/>
            <person name="Gautier L."/>
            <person name="Le Chatelier E."/>
            <person name="Peletier E."/>
            <person name="Bonde I."/>
            <person name="Nielsen T."/>
            <person name="Manichanh C."/>
            <person name="Arumugam M."/>
            <person name="Batto J."/>
            <person name="Santos M.B.Q.D."/>
            <person name="Blom N."/>
            <person name="Borruel N."/>
            <person name="Burgdorf K.S."/>
            <person name="Boumezbeur F."/>
            <person name="Casellas F."/>
            <person name="Dore J."/>
            <person name="Guarner F."/>
            <person name="Hansen T."/>
            <person name="Hildebrand F."/>
            <person name="Kaas R.S."/>
            <person name="Kennedy S."/>
            <person name="Kristiansen K."/>
            <person name="Kultima J.R."/>
            <person name="Leonard P."/>
            <person name="Levenez F."/>
            <person name="Lund O."/>
            <person name="Moumen B."/>
            <person name="Le Paslier D."/>
            <person name="Pons N."/>
            <person name="Pedersen O."/>
            <person name="Prifti E."/>
            <person name="Qin J."/>
            <person name="Raes J."/>
            <person name="Tap J."/>
            <person name="Tims S."/>
            <person name="Ussery D.W."/>
            <person name="Yamada T."/>
            <person name="MetaHit consortium"/>
            <person name="Renault P."/>
            <person name="Sicheritz-Ponten T."/>
            <person name="Bork P."/>
            <person name="Wang J."/>
            <person name="Brunak S."/>
            <person name="Ehrlich S.D."/>
        </authorList>
    </citation>
    <scope>NUCLEOTIDE SEQUENCE [LARGE SCALE GENOMIC DNA]</scope>
</reference>
<dbReference type="AlphaFoldDB" id="R5VCM2"/>
<gene>
    <name evidence="1" type="ORF">BN536_00376</name>
</gene>
<evidence type="ECO:0000313" key="2">
    <source>
        <dbReference type="Proteomes" id="UP000018372"/>
    </source>
</evidence>
<dbReference type="Proteomes" id="UP000018372">
    <property type="component" value="Unassembled WGS sequence"/>
</dbReference>
<dbReference type="EMBL" id="CBAT010000199">
    <property type="protein sequence ID" value="CCZ88060.1"/>
    <property type="molecule type" value="Genomic_DNA"/>
</dbReference>
<evidence type="ECO:0000313" key="1">
    <source>
        <dbReference type="EMBL" id="CCZ88060.1"/>
    </source>
</evidence>
<organism evidence="1 2">
    <name type="scientific">Phocaeicola plebeius CAG:211</name>
    <dbReference type="NCBI Taxonomy" id="1263052"/>
    <lineage>
        <taxon>Bacteria</taxon>
        <taxon>Pseudomonadati</taxon>
        <taxon>Bacteroidota</taxon>
        <taxon>Bacteroidia</taxon>
        <taxon>Bacteroidales</taxon>
        <taxon>Bacteroidaceae</taxon>
        <taxon>Phocaeicola</taxon>
    </lineage>
</organism>
<comment type="caution">
    <text evidence="1">The sequence shown here is derived from an EMBL/GenBank/DDBJ whole genome shotgun (WGS) entry which is preliminary data.</text>
</comment>
<accession>R5VCM2</accession>
<protein>
    <submittedName>
        <fullName evidence="1">Uncharacterized protein</fullName>
    </submittedName>
</protein>
<name>R5VCM2_9BACT</name>
<sequence length="67" mass="7268">MCMNIILPNPKLCRRHGIWDCGEHGARQATSITGLATGNAGSAWFDSTVRHNNQISIMAELVDADNS</sequence>